<gene>
    <name evidence="2" type="ORF">VNO77_24070</name>
</gene>
<accession>A0AAN9L8Z3</accession>
<evidence type="ECO:0000313" key="2">
    <source>
        <dbReference type="EMBL" id="KAK7329889.1"/>
    </source>
</evidence>
<evidence type="ECO:0000256" key="1">
    <source>
        <dbReference type="SAM" id="Phobius"/>
    </source>
</evidence>
<dbReference type="Proteomes" id="UP001367508">
    <property type="component" value="Unassembled WGS sequence"/>
</dbReference>
<organism evidence="2 3">
    <name type="scientific">Canavalia gladiata</name>
    <name type="common">Sword bean</name>
    <name type="synonym">Dolichos gladiatus</name>
    <dbReference type="NCBI Taxonomy" id="3824"/>
    <lineage>
        <taxon>Eukaryota</taxon>
        <taxon>Viridiplantae</taxon>
        <taxon>Streptophyta</taxon>
        <taxon>Embryophyta</taxon>
        <taxon>Tracheophyta</taxon>
        <taxon>Spermatophyta</taxon>
        <taxon>Magnoliopsida</taxon>
        <taxon>eudicotyledons</taxon>
        <taxon>Gunneridae</taxon>
        <taxon>Pentapetalae</taxon>
        <taxon>rosids</taxon>
        <taxon>fabids</taxon>
        <taxon>Fabales</taxon>
        <taxon>Fabaceae</taxon>
        <taxon>Papilionoideae</taxon>
        <taxon>50 kb inversion clade</taxon>
        <taxon>NPAAA clade</taxon>
        <taxon>indigoferoid/millettioid clade</taxon>
        <taxon>Phaseoleae</taxon>
        <taxon>Canavalia</taxon>
    </lineage>
</organism>
<proteinExistence type="predicted"/>
<reference evidence="2 3" key="1">
    <citation type="submission" date="2024-01" db="EMBL/GenBank/DDBJ databases">
        <title>The genomes of 5 underutilized Papilionoideae crops provide insights into root nodulation and disease resistanc.</title>
        <authorList>
            <person name="Jiang F."/>
        </authorList>
    </citation>
    <scope>NUCLEOTIDE SEQUENCE [LARGE SCALE GENOMIC DNA]</scope>
    <source>
        <strain evidence="2">LVBAO_FW01</strain>
        <tissue evidence="2">Leaves</tissue>
    </source>
</reference>
<name>A0AAN9L8Z3_CANGL</name>
<comment type="caution">
    <text evidence="2">The sequence shown here is derived from an EMBL/GenBank/DDBJ whole genome shotgun (WGS) entry which is preliminary data.</text>
</comment>
<dbReference type="EMBL" id="JAYMYQ010000005">
    <property type="protein sequence ID" value="KAK7329889.1"/>
    <property type="molecule type" value="Genomic_DNA"/>
</dbReference>
<keyword evidence="1" id="KW-1133">Transmembrane helix</keyword>
<evidence type="ECO:0000313" key="3">
    <source>
        <dbReference type="Proteomes" id="UP001367508"/>
    </source>
</evidence>
<keyword evidence="1" id="KW-0812">Transmembrane</keyword>
<dbReference type="AlphaFoldDB" id="A0AAN9L8Z3"/>
<keyword evidence="1" id="KW-0472">Membrane</keyword>
<sequence>MFWTHNLSATHSQLHVLSYLPSSTTPTLFNNSFFLIIPHPISSLFFYSLNYLSHGSTLGVLLLLALVVAVQEVPTVTTPSNYGHTFLWDPTTAMVCLSLNNPLNGDAPNPVGF</sequence>
<keyword evidence="3" id="KW-1185">Reference proteome</keyword>
<protein>
    <submittedName>
        <fullName evidence="2">Uncharacterized protein</fullName>
    </submittedName>
</protein>
<feature type="transmembrane region" description="Helical" evidence="1">
    <location>
        <begin position="51"/>
        <end position="70"/>
    </location>
</feature>